<comment type="caution">
    <text evidence="1">The sequence shown here is derived from an EMBL/GenBank/DDBJ whole genome shotgun (WGS) entry which is preliminary data.</text>
</comment>
<sequence>MQLGATIMHLFHEYSLSQPHMMCRDLRLICCKKYVLGFKEGSRMEAQFIRQYD</sequence>
<organism evidence="1 2">
    <name type="scientific">Dreissena polymorpha</name>
    <name type="common">Zebra mussel</name>
    <name type="synonym">Mytilus polymorpha</name>
    <dbReference type="NCBI Taxonomy" id="45954"/>
    <lineage>
        <taxon>Eukaryota</taxon>
        <taxon>Metazoa</taxon>
        <taxon>Spiralia</taxon>
        <taxon>Lophotrochozoa</taxon>
        <taxon>Mollusca</taxon>
        <taxon>Bivalvia</taxon>
        <taxon>Autobranchia</taxon>
        <taxon>Heteroconchia</taxon>
        <taxon>Euheterodonta</taxon>
        <taxon>Imparidentia</taxon>
        <taxon>Neoheterodontei</taxon>
        <taxon>Myida</taxon>
        <taxon>Dreissenoidea</taxon>
        <taxon>Dreissenidae</taxon>
        <taxon>Dreissena</taxon>
    </lineage>
</organism>
<name>A0A9D4C0W8_DREPO</name>
<evidence type="ECO:0000313" key="2">
    <source>
        <dbReference type="Proteomes" id="UP000828390"/>
    </source>
</evidence>
<accession>A0A9D4C0W8</accession>
<dbReference type="AlphaFoldDB" id="A0A9D4C0W8"/>
<evidence type="ECO:0000313" key="1">
    <source>
        <dbReference type="EMBL" id="KAH3715078.1"/>
    </source>
</evidence>
<dbReference type="EMBL" id="JAIWYP010000013">
    <property type="protein sequence ID" value="KAH3715078.1"/>
    <property type="molecule type" value="Genomic_DNA"/>
</dbReference>
<proteinExistence type="predicted"/>
<reference evidence="1" key="1">
    <citation type="journal article" date="2019" name="bioRxiv">
        <title>The Genome of the Zebra Mussel, Dreissena polymorpha: A Resource for Invasive Species Research.</title>
        <authorList>
            <person name="McCartney M.A."/>
            <person name="Auch B."/>
            <person name="Kono T."/>
            <person name="Mallez S."/>
            <person name="Zhang Y."/>
            <person name="Obille A."/>
            <person name="Becker A."/>
            <person name="Abrahante J.E."/>
            <person name="Garbe J."/>
            <person name="Badalamenti J.P."/>
            <person name="Herman A."/>
            <person name="Mangelson H."/>
            <person name="Liachko I."/>
            <person name="Sullivan S."/>
            <person name="Sone E.D."/>
            <person name="Koren S."/>
            <person name="Silverstein K.A.T."/>
            <person name="Beckman K.B."/>
            <person name="Gohl D.M."/>
        </authorList>
    </citation>
    <scope>NUCLEOTIDE SEQUENCE</scope>
    <source>
        <strain evidence="1">Duluth1</strain>
        <tissue evidence="1">Whole animal</tissue>
    </source>
</reference>
<keyword evidence="2" id="KW-1185">Reference proteome</keyword>
<reference evidence="1" key="2">
    <citation type="submission" date="2020-11" db="EMBL/GenBank/DDBJ databases">
        <authorList>
            <person name="McCartney M.A."/>
            <person name="Auch B."/>
            <person name="Kono T."/>
            <person name="Mallez S."/>
            <person name="Becker A."/>
            <person name="Gohl D.M."/>
            <person name="Silverstein K.A.T."/>
            <person name="Koren S."/>
            <person name="Bechman K.B."/>
            <person name="Herman A."/>
            <person name="Abrahante J.E."/>
            <person name="Garbe J."/>
        </authorList>
    </citation>
    <scope>NUCLEOTIDE SEQUENCE</scope>
    <source>
        <strain evidence="1">Duluth1</strain>
        <tissue evidence="1">Whole animal</tissue>
    </source>
</reference>
<protein>
    <submittedName>
        <fullName evidence="1">Uncharacterized protein</fullName>
    </submittedName>
</protein>
<gene>
    <name evidence="1" type="ORF">DPMN_057782</name>
</gene>
<dbReference type="Proteomes" id="UP000828390">
    <property type="component" value="Unassembled WGS sequence"/>
</dbReference>